<keyword evidence="1" id="KW-1133">Transmembrane helix</keyword>
<dbReference type="Gene3D" id="2.60.40.10">
    <property type="entry name" value="Immunoglobulins"/>
    <property type="match status" value="2"/>
</dbReference>
<accession>A5YT29</accession>
<evidence type="ECO:0000256" key="1">
    <source>
        <dbReference type="SAM" id="Phobius"/>
    </source>
</evidence>
<dbReference type="InterPro" id="IPR026452">
    <property type="entry name" value="Surf_glycop_sig_pep"/>
</dbReference>
<dbReference type="EMBL" id="EF584001">
    <property type="protein sequence ID" value="ABQ76136.1"/>
    <property type="molecule type" value="Genomic_DNA"/>
</dbReference>
<reference evidence="2" key="1">
    <citation type="journal article" date="2007" name="ISME J.">
        <title>Genomic plasticity in prokaryotes: the case of the square haloarchaeon.</title>
        <authorList>
            <person name="Cuadros-Orellana S."/>
            <person name="Martin-Cuadrado A.B."/>
            <person name="Legault B."/>
            <person name="D'Auria G."/>
            <person name="Zhaxybayeva O."/>
            <person name="Papke R.T."/>
            <person name="Rodriguez-Valera F."/>
        </authorList>
    </citation>
    <scope>NUCLEOTIDE SEQUENCE</scope>
</reference>
<organism evidence="2">
    <name type="scientific">uncultured haloarchaeon</name>
    <dbReference type="NCBI Taxonomy" id="160804"/>
    <lineage>
        <taxon>Archaea</taxon>
        <taxon>Methanobacteriati</taxon>
        <taxon>Methanobacteriota</taxon>
        <taxon>Stenosarchaea group</taxon>
        <taxon>Halobacteria</taxon>
        <taxon>Halobacteriales</taxon>
        <taxon>Halobacteriaceae</taxon>
        <taxon>environmental samples</taxon>
    </lineage>
</organism>
<name>A5YT29_9EURY</name>
<dbReference type="PROSITE" id="PS00018">
    <property type="entry name" value="EF_HAND_1"/>
    <property type="match status" value="1"/>
</dbReference>
<keyword evidence="1" id="KW-0812">Transmembrane</keyword>
<dbReference type="InterPro" id="IPR013783">
    <property type="entry name" value="Ig-like_fold"/>
</dbReference>
<sequence>MSSNRREKISSVFFSAVMVISMMAIGGVAFTGSAAAATSISTPAASDLASGGTHTVSWSASASDNVQGIELDYDSSDGNFGSDGGSLSGIGTGNVDVTIDTVNSGNPISLDVSVSGDKLQIDLTSQQTIPSGGSEKVTVDVTGITVPDGSSNDYDVDIGVGESDNTYSGATSTDNSYTVFQSSSGGNPTINSVVRNQQTLQVTFSEGVTDGSDNALDKNDIAYVDNSGSGNQIAGGASASLTHTAGDATATISVDGTLTSSNVGTDAITVASGKSIEDVDNNAVSSSSEATIAPQSLNGGTVSAAGAEFEVGGDGTAEIVAGSANESIGEIKLRDISTDGSSAFAGTTNLKFPKGVTINESASSLSPSSVVTTGDLAIDSVTVSDDGRTLTLDHTSGPTSDEGEAIRIGSGSIVLNVNPNQLSDSAHNTQFDVTLDTFSGEGKMSNFLQIKSIQASTSKDNIDAGGENLQASTPSNLDVTTTADELDQDTESNARSLIGNQTEVVYSLESGTGVTFDVDNIDSTTVIDEIDIDSDSASEIDRGDISVSSKEITVPITDDVATGTSGANDLKLLGSNLRFDATGDAQATDLNMTVEAPSPSSGSYVVDSDSTTPATFDDYLSINNPDVETNDDAVTEGNNKLLPVGQDKFRVSESSGSNVNDGDVAVQVESTSAGQIGAATNLTLRLNSSNVTFDTSQSVNTFVDTDGVEDAGDNNGGINDQELDVATDTAGGTGLNVEDATINQDRIEVSFTNGDADDASDNNEVVEFGDLFVNVSTSAPADEDVEFEAVTKSGSAQPAVTSRSTDTGSNQVVTLKRPGFELNGNNNQDLDTGGSSNVTVDVDANGFTEKQVVDGSSTDALVIGSTAIGQIADDTNVTISLEQGTGVTFDTTAAGSNARSTDNGKMDAEVETSESFAVKNIVANDNELVLELEDDTGGSNGPDTNLGESGQGEIIIDDLVLNATGSASDTSLSVTTNATYSVDSDTNTITADNEVTTELDKVIEVNNVGADKLRVDPDNSDGTGIGSFTFDADQQVDKPTVDETITSNVQVRDGSDRNFGGADVSLEIVETPDGSSGSALNTTIVTTAEDGQAGFNFTAGDTTGDYVVNASIDGVSGGVNVTYTAQPGSIDGVTVTPIEDAIAGDSNEQGTASLFVNATDSNGNPVSQSATVTVTADNVGASGVEAFDDKANDGTGDTSTDTLDDGQFSLDSDGSSVIEVSSAQVEDVTITAEVSGNSDTGTVTFFDEVGGIDLTLSETSAAVDETVTADATITEADGTVIEVPDVTVNYDDNNNGNTTFETNADSESATTNANGVASINVTAEQNGTSTIDVSSNLRTASATLTIEGQATESASVTFNDQSVQNGTEEVTVASANYTLADGSEGDYVVVMHVVNDDGSISSPVGASSDQTGSASDITVDLNDTSAAFEDGDALDTLTENTTLRAMLHETSSDSAFGPSLGLATDDADITVTPESPIDGPAGDFDTDADGDISIGELGDAGEAFAQGELTIAELGAVGQQFAS</sequence>
<feature type="transmembrane region" description="Helical" evidence="1">
    <location>
        <begin position="12"/>
        <end position="36"/>
    </location>
</feature>
<dbReference type="NCBIfam" id="TIGR04207">
    <property type="entry name" value="halo_sig_pep"/>
    <property type="match status" value="1"/>
</dbReference>
<evidence type="ECO:0000313" key="2">
    <source>
        <dbReference type="EMBL" id="ABQ76136.1"/>
    </source>
</evidence>
<keyword evidence="1" id="KW-0472">Membrane</keyword>
<protein>
    <submittedName>
        <fullName evidence="2">Probable cell surface adhesin</fullName>
    </submittedName>
</protein>
<proteinExistence type="predicted"/>
<dbReference type="InterPro" id="IPR018247">
    <property type="entry name" value="EF_Hand_1_Ca_BS"/>
</dbReference>